<dbReference type="InterPro" id="IPR001242">
    <property type="entry name" value="Condensation_dom"/>
</dbReference>
<dbReference type="InterPro" id="IPR020845">
    <property type="entry name" value="AMP-binding_CS"/>
</dbReference>
<dbReference type="GO" id="GO:0043041">
    <property type="term" value="P:amino acid activation for nonribosomal peptide biosynthetic process"/>
    <property type="evidence" value="ECO:0007669"/>
    <property type="project" value="TreeGrafter"/>
</dbReference>
<dbReference type="NCBIfam" id="TIGR01733">
    <property type="entry name" value="AA-adenyl-dom"/>
    <property type="match status" value="1"/>
</dbReference>
<feature type="non-terminal residue" evidence="5">
    <location>
        <position position="1"/>
    </location>
</feature>
<dbReference type="Gene3D" id="1.10.1200.10">
    <property type="entry name" value="ACP-like"/>
    <property type="match status" value="1"/>
</dbReference>
<dbReference type="SMART" id="SM00823">
    <property type="entry name" value="PKS_PP"/>
    <property type="match status" value="1"/>
</dbReference>
<protein>
    <submittedName>
        <fullName evidence="5">Amino acid adenylation domain-containing protein</fullName>
    </submittedName>
</protein>
<dbReference type="Gene3D" id="3.30.559.30">
    <property type="entry name" value="Nonribosomal peptide synthetase, condensation domain"/>
    <property type="match status" value="1"/>
</dbReference>
<dbReference type="PROSITE" id="PS00012">
    <property type="entry name" value="PHOSPHOPANTETHEINE"/>
    <property type="match status" value="1"/>
</dbReference>
<keyword evidence="3" id="KW-0597">Phosphoprotein</keyword>
<dbReference type="SUPFAM" id="SSF47336">
    <property type="entry name" value="ACP-like"/>
    <property type="match status" value="1"/>
</dbReference>
<dbReference type="FunFam" id="3.40.50.980:FF:000002">
    <property type="entry name" value="Enterobactin synthetase component F"/>
    <property type="match status" value="1"/>
</dbReference>
<dbReference type="Pfam" id="PF00550">
    <property type="entry name" value="PP-binding"/>
    <property type="match status" value="1"/>
</dbReference>
<dbReference type="Gene3D" id="3.40.50.980">
    <property type="match status" value="2"/>
</dbReference>
<dbReference type="InterPro" id="IPR010071">
    <property type="entry name" value="AA_adenyl_dom"/>
</dbReference>
<dbReference type="Pfam" id="PF00668">
    <property type="entry name" value="Condensation"/>
    <property type="match status" value="1"/>
</dbReference>
<dbReference type="InterPro" id="IPR006162">
    <property type="entry name" value="Ppantetheine_attach_site"/>
</dbReference>
<dbReference type="PROSITE" id="PS00455">
    <property type="entry name" value="AMP_BINDING"/>
    <property type="match status" value="1"/>
</dbReference>
<evidence type="ECO:0000313" key="6">
    <source>
        <dbReference type="Proteomes" id="UP000524450"/>
    </source>
</evidence>
<keyword evidence="2" id="KW-0596">Phosphopantetheine</keyword>
<dbReference type="InterPro" id="IPR023213">
    <property type="entry name" value="CAT-like_dom_sf"/>
</dbReference>
<comment type="caution">
    <text evidence="5">The sequence shown here is derived from an EMBL/GenBank/DDBJ whole genome shotgun (WGS) entry which is preliminary data.</text>
</comment>
<dbReference type="GO" id="GO:0005829">
    <property type="term" value="C:cytosol"/>
    <property type="evidence" value="ECO:0007669"/>
    <property type="project" value="TreeGrafter"/>
</dbReference>
<dbReference type="CDD" id="cd19531">
    <property type="entry name" value="LCL_NRPS-like"/>
    <property type="match status" value="1"/>
</dbReference>
<feature type="domain" description="Carrier" evidence="4">
    <location>
        <begin position="21"/>
        <end position="95"/>
    </location>
</feature>
<dbReference type="GO" id="GO:0003824">
    <property type="term" value="F:catalytic activity"/>
    <property type="evidence" value="ECO:0007669"/>
    <property type="project" value="InterPro"/>
</dbReference>
<name>A0A840G3P8_9BURK</name>
<dbReference type="SUPFAM" id="SSF52777">
    <property type="entry name" value="CoA-dependent acyltransferases"/>
    <property type="match status" value="2"/>
</dbReference>
<proteinExistence type="predicted"/>
<dbReference type="GO" id="GO:0044550">
    <property type="term" value="P:secondary metabolite biosynthetic process"/>
    <property type="evidence" value="ECO:0007669"/>
    <property type="project" value="TreeGrafter"/>
</dbReference>
<dbReference type="PROSITE" id="PS50075">
    <property type="entry name" value="CARRIER"/>
    <property type="match status" value="1"/>
</dbReference>
<dbReference type="PANTHER" id="PTHR45527:SF14">
    <property type="entry name" value="PLIPASTATIN SYNTHASE SUBUNIT B"/>
    <property type="match status" value="1"/>
</dbReference>
<dbReference type="InterPro" id="IPR000873">
    <property type="entry name" value="AMP-dep_synth/lig_dom"/>
</dbReference>
<evidence type="ECO:0000259" key="4">
    <source>
        <dbReference type="PROSITE" id="PS50075"/>
    </source>
</evidence>
<evidence type="ECO:0000256" key="3">
    <source>
        <dbReference type="ARBA" id="ARBA00022553"/>
    </source>
</evidence>
<evidence type="ECO:0000256" key="2">
    <source>
        <dbReference type="ARBA" id="ARBA00022450"/>
    </source>
</evidence>
<dbReference type="Gene3D" id="2.30.38.10">
    <property type="entry name" value="Luciferase, Domain 3"/>
    <property type="match status" value="1"/>
</dbReference>
<dbReference type="FunFam" id="3.40.50.980:FF:000001">
    <property type="entry name" value="Non-ribosomal peptide synthetase"/>
    <property type="match status" value="1"/>
</dbReference>
<evidence type="ECO:0000313" key="5">
    <source>
        <dbReference type="EMBL" id="MBB4226169.1"/>
    </source>
</evidence>
<dbReference type="Proteomes" id="UP000524450">
    <property type="component" value="Unassembled WGS sequence"/>
</dbReference>
<sequence>GKVDRKALPAPEFTSDRAYEAPEGEVEEALAAIWAEVLAVARVGRNDNFFELGGDSILSLKVTARAARAGVQLNPRQVFEHQSLSRIAQAIGTGQSSVTPTIPVLTAEQRAGTLALSHAQMRQWFLWQLDPSSTAYHISGALKLEGRLDVEALRASFDALVLRHESLRTVFRTDAQGLARQLIREAGPVDIAMVDLVALSTPQERETRSREEVLRLSHTPFDLAEGPLLRVGLIRLAPEEHMLVVVMHHIVSDGWSMQVIVDEFVAQYGARVRGMEAELSSLPIQYADYAAWQRDWLEAGERERQLAYWTQHLGAEQPTLQLPTDHARRADGRYSAVRHGFELPGDLVQRLYRRLQGHGATLFMGLLAGFQVLLSRYTGELDIRVGVPVANRHRAETESVIGFFVNTQVLRSVLDSRESLTQVLARAKEAALGAQAHQDLPFEQLVEALQPERSLSTSPLFQVMFNHQRGDLKALQDLPELMLTECDLGAQAAQFELTLETSESADGRVRASFSYAEELFAPQTIERMAGHYLALLEALAERPQQSMGDVALLGVSEREQLKAWSENSHSFEGVEPVHHLIERQAQQHPEAPALVFGEETLSYGELNARANRLAHRLMAQGVGPEVLVGIAVERSVEMVVGILGIVKAGGAYVPLDPEYPGDRLAYMVEDSGIGMLLTQSHLRALVPVAGVAKVLELDTLDTSSEPDSNPEVELHGEHLAYVIYTSGSTGRPKGAANRHRSLHNRLAWMQQAYELGEADTVLQKTPFSFDVSVWEFFWPLMYGAKLVVAHPGDHRDPQRLVELIGRQQVNTLHFVPSMLQAFLAYEGAKACTSLKRIVCSGEALPAEARDKVFARLPQAKLYNLYGPTEAAIDVTHWTCRDDGSSQVPIGRPISQTQAYVLDGSLNEVPAGVAGELYLGGVNLARGYLKRAGLTAERFIATEKGQRLYRTGDLVRWN</sequence>
<comment type="cofactor">
    <cofactor evidence="1">
        <name>pantetheine 4'-phosphate</name>
        <dbReference type="ChEBI" id="CHEBI:47942"/>
    </cofactor>
</comment>
<feature type="non-terminal residue" evidence="5">
    <location>
        <position position="957"/>
    </location>
</feature>
<dbReference type="FunFam" id="3.30.559.10:FF:000012">
    <property type="entry name" value="Non-ribosomal peptide synthetase"/>
    <property type="match status" value="1"/>
</dbReference>
<gene>
    <name evidence="5" type="ORF">GGD71_006992</name>
</gene>
<accession>A0A840G3P8</accession>
<dbReference type="InterPro" id="IPR009081">
    <property type="entry name" value="PP-bd_ACP"/>
</dbReference>
<organism evidence="5 6">
    <name type="scientific">Variovorax guangxiensis</name>
    <dbReference type="NCBI Taxonomy" id="1775474"/>
    <lineage>
        <taxon>Bacteria</taxon>
        <taxon>Pseudomonadati</taxon>
        <taxon>Pseudomonadota</taxon>
        <taxon>Betaproteobacteria</taxon>
        <taxon>Burkholderiales</taxon>
        <taxon>Comamonadaceae</taxon>
        <taxon>Variovorax</taxon>
    </lineage>
</organism>
<dbReference type="AlphaFoldDB" id="A0A840G3P8"/>
<dbReference type="PANTHER" id="PTHR45527">
    <property type="entry name" value="NONRIBOSOMAL PEPTIDE SYNTHETASE"/>
    <property type="match status" value="1"/>
</dbReference>
<reference evidence="5 6" key="1">
    <citation type="submission" date="2020-08" db="EMBL/GenBank/DDBJ databases">
        <title>Genomic Encyclopedia of Type Strains, Phase IV (KMG-V): Genome sequencing to study the core and pangenomes of soil and plant-associated prokaryotes.</title>
        <authorList>
            <person name="Whitman W."/>
        </authorList>
    </citation>
    <scope>NUCLEOTIDE SEQUENCE [LARGE SCALE GENOMIC DNA]</scope>
    <source>
        <strain evidence="5 6">34/80</strain>
    </source>
</reference>
<dbReference type="FunFam" id="3.40.50.12780:FF:000012">
    <property type="entry name" value="Non-ribosomal peptide synthetase"/>
    <property type="match status" value="1"/>
</dbReference>
<dbReference type="SUPFAM" id="SSF56801">
    <property type="entry name" value="Acetyl-CoA synthetase-like"/>
    <property type="match status" value="1"/>
</dbReference>
<dbReference type="RefSeq" id="WP_184642836.1">
    <property type="nucleotide sequence ID" value="NZ_JACIFZ010000029.1"/>
</dbReference>
<evidence type="ECO:0000256" key="1">
    <source>
        <dbReference type="ARBA" id="ARBA00001957"/>
    </source>
</evidence>
<dbReference type="GO" id="GO:0031177">
    <property type="term" value="F:phosphopantetheine binding"/>
    <property type="evidence" value="ECO:0007669"/>
    <property type="project" value="InterPro"/>
</dbReference>
<dbReference type="InterPro" id="IPR020806">
    <property type="entry name" value="PKS_PP-bd"/>
</dbReference>
<dbReference type="FunFam" id="1.10.1200.10:FF:000005">
    <property type="entry name" value="Nonribosomal peptide synthetase 1"/>
    <property type="match status" value="1"/>
</dbReference>
<dbReference type="EMBL" id="JACIFZ010000029">
    <property type="protein sequence ID" value="MBB4226169.1"/>
    <property type="molecule type" value="Genomic_DNA"/>
</dbReference>
<dbReference type="Pfam" id="PF00501">
    <property type="entry name" value="AMP-binding"/>
    <property type="match status" value="1"/>
</dbReference>
<dbReference type="InterPro" id="IPR036736">
    <property type="entry name" value="ACP-like_sf"/>
</dbReference>
<dbReference type="Gene3D" id="3.30.559.10">
    <property type="entry name" value="Chloramphenicol acetyltransferase-like domain"/>
    <property type="match status" value="1"/>
</dbReference>